<comment type="caution">
    <text evidence="2">The sequence shown here is derived from an EMBL/GenBank/DDBJ whole genome shotgun (WGS) entry which is preliminary data.</text>
</comment>
<reference evidence="3" key="1">
    <citation type="journal article" date="2017" name="Nat. Microbiol.">
        <title>Global analysis of biosynthetic gene clusters reveals vast potential of secondary metabolite production in Penicillium species.</title>
        <authorList>
            <person name="Nielsen J.C."/>
            <person name="Grijseels S."/>
            <person name="Prigent S."/>
            <person name="Ji B."/>
            <person name="Dainat J."/>
            <person name="Nielsen K.F."/>
            <person name="Frisvad J.C."/>
            <person name="Workman M."/>
            <person name="Nielsen J."/>
        </authorList>
    </citation>
    <scope>NUCLEOTIDE SEQUENCE [LARGE SCALE GENOMIC DNA]</scope>
    <source>
        <strain evidence="3">IBT 24891</strain>
    </source>
</reference>
<dbReference type="AlphaFoldDB" id="A0A1V6TUQ3"/>
<evidence type="ECO:0000256" key="1">
    <source>
        <dbReference type="SAM" id="SignalP"/>
    </source>
</evidence>
<gene>
    <name evidence="2" type="ORF">PENSTE_c002G07997</name>
</gene>
<proteinExistence type="predicted"/>
<evidence type="ECO:0000313" key="2">
    <source>
        <dbReference type="EMBL" id="OQE29610.1"/>
    </source>
</evidence>
<dbReference type="Proteomes" id="UP000191285">
    <property type="component" value="Unassembled WGS sequence"/>
</dbReference>
<feature type="chain" id="PRO_5012890090" evidence="1">
    <location>
        <begin position="23"/>
        <end position="345"/>
    </location>
</feature>
<dbReference type="EMBL" id="MLKD01000002">
    <property type="protein sequence ID" value="OQE29610.1"/>
    <property type="molecule type" value="Genomic_DNA"/>
</dbReference>
<dbReference type="STRING" id="303698.A0A1V6TUQ3"/>
<keyword evidence="3" id="KW-1185">Reference proteome</keyword>
<name>A0A1V6TUQ3_9EURO</name>
<keyword evidence="1" id="KW-0732">Signal</keyword>
<feature type="signal peptide" evidence="1">
    <location>
        <begin position="1"/>
        <end position="22"/>
    </location>
</feature>
<organism evidence="2 3">
    <name type="scientific">Penicillium steckii</name>
    <dbReference type="NCBI Taxonomy" id="303698"/>
    <lineage>
        <taxon>Eukaryota</taxon>
        <taxon>Fungi</taxon>
        <taxon>Dikarya</taxon>
        <taxon>Ascomycota</taxon>
        <taxon>Pezizomycotina</taxon>
        <taxon>Eurotiomycetes</taxon>
        <taxon>Eurotiomycetidae</taxon>
        <taxon>Eurotiales</taxon>
        <taxon>Aspergillaceae</taxon>
        <taxon>Penicillium</taxon>
    </lineage>
</organism>
<accession>A0A1V6TUQ3</accession>
<dbReference type="OrthoDB" id="5054768at2759"/>
<sequence>MRRASSLLPLLLFISAQALGKADINYEPDENYRPRNVSGLDYYYYPWIGSYYNGSAVFTISDVKPIDDRSPSDIEDEGKLELCGQLENITYSWSYPAILAITETESKDDRPKNTNPIDVSLFTSYSNFTKYFVDYVGSIGMQPRDMPFVFESFEMSHHSYPADKDAEPNFNLTVAEDTGNRLPFRVTGTSDLEDNPLDTVQMNMSTCSRSEGWWGVSGITVDDRRDYYVTRSGVTNPTVQLTFDESSASLSIRTWTIANTLSEEDEKTPRISSMLTIDFLGKIDSARSDILNEKNPVTWKPSVGFGNNSLNLDFRSGAIAAVRVNMSKIWSILGAIVLANMFLVY</sequence>
<evidence type="ECO:0000313" key="3">
    <source>
        <dbReference type="Proteomes" id="UP000191285"/>
    </source>
</evidence>
<protein>
    <submittedName>
        <fullName evidence="2">Uncharacterized protein</fullName>
    </submittedName>
</protein>